<keyword evidence="6 15" id="KW-0489">Methyltransferase</keyword>
<name>A0ABD0X051_UMBPY</name>
<dbReference type="GO" id="GO:0006325">
    <property type="term" value="P:chromatin organization"/>
    <property type="evidence" value="ECO:0007669"/>
    <property type="project" value="UniProtKB-KW"/>
</dbReference>
<evidence type="ECO:0000256" key="14">
    <source>
        <dbReference type="ARBA" id="ARBA00062710"/>
    </source>
</evidence>
<dbReference type="Proteomes" id="UP001557470">
    <property type="component" value="Unassembled WGS sequence"/>
</dbReference>
<feature type="compositionally biased region" description="Basic and acidic residues" evidence="16">
    <location>
        <begin position="261"/>
        <end position="278"/>
    </location>
</feature>
<accession>A0ABD0X051</accession>
<evidence type="ECO:0000256" key="16">
    <source>
        <dbReference type="SAM" id="MobiDB-lite"/>
    </source>
</evidence>
<evidence type="ECO:0000256" key="15">
    <source>
        <dbReference type="RuleBase" id="RU365074"/>
    </source>
</evidence>
<evidence type="ECO:0000256" key="6">
    <source>
        <dbReference type="ARBA" id="ARBA00022603"/>
    </source>
</evidence>
<evidence type="ECO:0000256" key="12">
    <source>
        <dbReference type="ARBA" id="ARBA00023242"/>
    </source>
</evidence>
<dbReference type="EC" id="2.1.1.-" evidence="15"/>
<dbReference type="PANTHER" id="PTHR12787:SF0">
    <property type="entry name" value="RIBOSOMAL RNA-PROCESSING PROTEIN 8"/>
    <property type="match status" value="1"/>
</dbReference>
<feature type="compositionally biased region" description="Basic and acidic residues" evidence="16">
    <location>
        <begin position="329"/>
        <end position="348"/>
    </location>
</feature>
<evidence type="ECO:0000256" key="1">
    <source>
        <dbReference type="ARBA" id="ARBA00004604"/>
    </source>
</evidence>
<gene>
    <name evidence="17" type="ORF">UPYG_G00199940</name>
</gene>
<evidence type="ECO:0000256" key="9">
    <source>
        <dbReference type="ARBA" id="ARBA00022853"/>
    </source>
</evidence>
<organism evidence="17 18">
    <name type="scientific">Umbra pygmaea</name>
    <name type="common">Eastern mudminnow</name>
    <dbReference type="NCBI Taxonomy" id="75934"/>
    <lineage>
        <taxon>Eukaryota</taxon>
        <taxon>Metazoa</taxon>
        <taxon>Chordata</taxon>
        <taxon>Craniata</taxon>
        <taxon>Vertebrata</taxon>
        <taxon>Euteleostomi</taxon>
        <taxon>Actinopterygii</taxon>
        <taxon>Neopterygii</taxon>
        <taxon>Teleostei</taxon>
        <taxon>Protacanthopterygii</taxon>
        <taxon>Esociformes</taxon>
        <taxon>Umbridae</taxon>
        <taxon>Umbra</taxon>
    </lineage>
</organism>
<evidence type="ECO:0000313" key="18">
    <source>
        <dbReference type="Proteomes" id="UP001557470"/>
    </source>
</evidence>
<keyword evidence="10" id="KW-0805">Transcription regulation</keyword>
<dbReference type="GO" id="GO:0032259">
    <property type="term" value="P:methylation"/>
    <property type="evidence" value="ECO:0007669"/>
    <property type="project" value="UniProtKB-KW"/>
</dbReference>
<comment type="function">
    <text evidence="15">Probable methyltransferase required to silence rDNA.</text>
</comment>
<dbReference type="Gene3D" id="1.10.10.2150">
    <property type="entry name" value="Ribosomal RNA-processing protein 8, N-terminal domain"/>
    <property type="match status" value="1"/>
</dbReference>
<dbReference type="AlphaFoldDB" id="A0ABD0X051"/>
<feature type="region of interest" description="Disordered" evidence="16">
    <location>
        <begin position="72"/>
        <end position="137"/>
    </location>
</feature>
<feature type="region of interest" description="Disordered" evidence="16">
    <location>
        <begin position="199"/>
        <end position="375"/>
    </location>
</feature>
<dbReference type="Gene3D" id="3.40.50.150">
    <property type="entry name" value="Vaccinia Virus protein VP39"/>
    <property type="match status" value="1"/>
</dbReference>
<evidence type="ECO:0000256" key="4">
    <source>
        <dbReference type="ARBA" id="ARBA00022491"/>
    </source>
</evidence>
<dbReference type="GO" id="GO:0008168">
    <property type="term" value="F:methyltransferase activity"/>
    <property type="evidence" value="ECO:0007669"/>
    <property type="project" value="UniProtKB-KW"/>
</dbReference>
<dbReference type="FunFam" id="1.10.10.2150:FF:000001">
    <property type="entry name" value="Ribosomal RNA-processing protein 8"/>
    <property type="match status" value="1"/>
</dbReference>
<proteinExistence type="inferred from homology"/>
<evidence type="ECO:0000256" key="7">
    <source>
        <dbReference type="ARBA" id="ARBA00022679"/>
    </source>
</evidence>
<comment type="caution">
    <text evidence="17">The sequence shown here is derived from an EMBL/GenBank/DDBJ whole genome shotgun (WGS) entry which is preliminary data.</text>
</comment>
<evidence type="ECO:0000313" key="17">
    <source>
        <dbReference type="EMBL" id="KAL0973176.1"/>
    </source>
</evidence>
<reference evidence="17 18" key="1">
    <citation type="submission" date="2024-06" db="EMBL/GenBank/DDBJ databases">
        <authorList>
            <person name="Pan Q."/>
            <person name="Wen M."/>
            <person name="Jouanno E."/>
            <person name="Zahm M."/>
            <person name="Klopp C."/>
            <person name="Cabau C."/>
            <person name="Louis A."/>
            <person name="Berthelot C."/>
            <person name="Parey E."/>
            <person name="Roest Crollius H."/>
            <person name="Montfort J."/>
            <person name="Robinson-Rechavi M."/>
            <person name="Bouchez O."/>
            <person name="Lampietro C."/>
            <person name="Lopez Roques C."/>
            <person name="Donnadieu C."/>
            <person name="Postlethwait J."/>
            <person name="Bobe J."/>
            <person name="Verreycken H."/>
            <person name="Guiguen Y."/>
        </authorList>
    </citation>
    <scope>NUCLEOTIDE SEQUENCE [LARGE SCALE GENOMIC DNA]</scope>
    <source>
        <strain evidence="17">Up_M1</strain>
        <tissue evidence="17">Testis</tissue>
    </source>
</reference>
<protein>
    <recommendedName>
        <fullName evidence="3 15">Ribosomal RNA-processing protein 8</fullName>
        <ecNumber evidence="15">2.1.1.-</ecNumber>
    </recommendedName>
</protein>
<dbReference type="EMBL" id="JAGEUA010000006">
    <property type="protein sequence ID" value="KAL0973176.1"/>
    <property type="molecule type" value="Genomic_DNA"/>
</dbReference>
<comment type="subcellular location">
    <subcellularLocation>
        <location evidence="1 15">Nucleus</location>
        <location evidence="1 15">Nucleolus</location>
    </subcellularLocation>
</comment>
<evidence type="ECO:0000256" key="13">
    <source>
        <dbReference type="ARBA" id="ARBA00057870"/>
    </source>
</evidence>
<dbReference type="GO" id="GO:0006364">
    <property type="term" value="P:rRNA processing"/>
    <property type="evidence" value="ECO:0007669"/>
    <property type="project" value="UniProtKB-UniRule"/>
</dbReference>
<evidence type="ECO:0000256" key="3">
    <source>
        <dbReference type="ARBA" id="ARBA00020203"/>
    </source>
</evidence>
<feature type="compositionally biased region" description="Basic residues" evidence="16">
    <location>
        <begin position="94"/>
        <end position="109"/>
    </location>
</feature>
<comment type="function">
    <text evidence="13">Essential component of the eNoSC (energy-dependent nucleolar silencing) complex, a complex that mediates silencing of rDNA in response to intracellular energy status and acts by recruiting histone-modifying enzymes. The eNoSC complex is able to sense the energy status of cell: upon glucose starvation, elevation of NAD(+)/NADP(+) ratio activates SIRT1, leading to histone H3 deacetylation followed by dimethylation of H3 at 'Lys-9' (H3K9me2) by SUV39H1 and the formation of silent chromatin in the rDNA locus. In the complex, RRP8 binds to H3K9me2 and probably acts as a methyltransferase. Its substrates are however unknown.</text>
</comment>
<keyword evidence="11" id="KW-0804">Transcription</keyword>
<evidence type="ECO:0000256" key="8">
    <source>
        <dbReference type="ARBA" id="ARBA00022691"/>
    </source>
</evidence>
<comment type="similarity">
    <text evidence="2 15">Belongs to the methyltransferase superfamily. RRP8 family.</text>
</comment>
<keyword evidence="8 15" id="KW-0949">S-adenosyl-L-methionine</keyword>
<dbReference type="InterPro" id="IPR029063">
    <property type="entry name" value="SAM-dependent_MTases_sf"/>
</dbReference>
<dbReference type="GO" id="GO:0005730">
    <property type="term" value="C:nucleolus"/>
    <property type="evidence" value="ECO:0007669"/>
    <property type="project" value="UniProtKB-SubCell"/>
</dbReference>
<feature type="compositionally biased region" description="Low complexity" evidence="16">
    <location>
        <begin position="245"/>
        <end position="259"/>
    </location>
</feature>
<keyword evidence="12 15" id="KW-0539">Nucleus</keyword>
<dbReference type="PANTHER" id="PTHR12787">
    <property type="entry name" value="RIBOSOMAL RNA-PROCESSING PROTEIN 8"/>
    <property type="match status" value="1"/>
</dbReference>
<keyword evidence="18" id="KW-1185">Reference proteome</keyword>
<sequence length="593" mass="66721">MFCAYAFNVIQCGRQSSDSMFAEEEWNEDPEATALTKMFINSSKVSKSANVTGAVKKKSLLKTLQTLGTVPQWSKTSPLEGGTDSETETVLTPHTKRKKKRSKTRHKVAPSKEEAGQDSGDVDVKEESPWPGVKNPIQYKKPLNAEFKKVKNTESIQDSSKPDSKCIKELMYQGNSAVVSKTEGLSRKQWRNKIKNKKKCKNKFKVQSKESSLPPKKTNAKTVVQKHNEYEQRAASGVNSGKVFPQTQAPPNKKNQQQQMGDRKAQKRKMDPEGKEMTFIKTASAPGIKTVQNNKKCSKTTEVNKEEARRQLVVGEEQQLEPTGSKRRRSDDSRRQEHRKEKLRRILDSQHPVTTEEPTEVDTASLEEPPEDRSAALRSRMELRLESARFRYINQILYTTSSGEAKRMFTQDPQAFGIYHKGFTEQVKHWPDNPVDAIISYIRNKPASLVIADFGCGDCKIALSVKNTVHSFDLAPINKHVTVCDMANVPLKNGTVDIAVFCLSLMGTNLKDFLVEANRVLVMGGILKIAEVASRFESVGNFVSALSGLGFKLVTKNIENSHFYSFEFKKIANLPEKVKARGLELRPCLYKKR</sequence>
<evidence type="ECO:0000256" key="2">
    <source>
        <dbReference type="ARBA" id="ARBA00006301"/>
    </source>
</evidence>
<dbReference type="SUPFAM" id="SSF53335">
    <property type="entry name" value="S-adenosyl-L-methionine-dependent methyltransferases"/>
    <property type="match status" value="1"/>
</dbReference>
<evidence type="ECO:0000256" key="5">
    <source>
        <dbReference type="ARBA" id="ARBA00022552"/>
    </source>
</evidence>
<keyword evidence="4" id="KW-0678">Repressor</keyword>
<keyword evidence="9" id="KW-0156">Chromatin regulator</keyword>
<dbReference type="FunFam" id="3.40.50.150:FF:000068">
    <property type="entry name" value="Ribosomal RNA-processing protein 8"/>
    <property type="match status" value="1"/>
</dbReference>
<keyword evidence="5 15" id="KW-0698">rRNA processing</keyword>
<evidence type="ECO:0000256" key="11">
    <source>
        <dbReference type="ARBA" id="ARBA00023163"/>
    </source>
</evidence>
<dbReference type="InterPro" id="IPR007823">
    <property type="entry name" value="RRP8"/>
</dbReference>
<comment type="subunit">
    <text evidence="14">Component of the eNoSC complex, composed of SIRT1, SUV39H1 and RRP8.</text>
</comment>
<dbReference type="InterPro" id="IPR042036">
    <property type="entry name" value="RRP8_N"/>
</dbReference>
<evidence type="ECO:0000256" key="10">
    <source>
        <dbReference type="ARBA" id="ARBA00023015"/>
    </source>
</evidence>
<keyword evidence="7 15" id="KW-0808">Transferase</keyword>
<dbReference type="Pfam" id="PF05148">
    <property type="entry name" value="Methyltransf_8"/>
    <property type="match status" value="1"/>
</dbReference>